<evidence type="ECO:0000256" key="3">
    <source>
        <dbReference type="ARBA" id="ARBA00022692"/>
    </source>
</evidence>
<dbReference type="InterPro" id="IPR027417">
    <property type="entry name" value="P-loop_NTPase"/>
</dbReference>
<comment type="caution">
    <text evidence="10">The sequence shown here is derived from an EMBL/GenBank/DDBJ whole genome shotgun (WGS) entry which is preliminary data.</text>
</comment>
<organism evidence="10 11">
    <name type="scientific">Psophocarpus tetragonolobus</name>
    <name type="common">Winged bean</name>
    <name type="synonym">Dolichos tetragonolobus</name>
    <dbReference type="NCBI Taxonomy" id="3891"/>
    <lineage>
        <taxon>Eukaryota</taxon>
        <taxon>Viridiplantae</taxon>
        <taxon>Streptophyta</taxon>
        <taxon>Embryophyta</taxon>
        <taxon>Tracheophyta</taxon>
        <taxon>Spermatophyta</taxon>
        <taxon>Magnoliopsida</taxon>
        <taxon>eudicotyledons</taxon>
        <taxon>Gunneridae</taxon>
        <taxon>Pentapetalae</taxon>
        <taxon>rosids</taxon>
        <taxon>fabids</taxon>
        <taxon>Fabales</taxon>
        <taxon>Fabaceae</taxon>
        <taxon>Papilionoideae</taxon>
        <taxon>50 kb inversion clade</taxon>
        <taxon>NPAAA clade</taxon>
        <taxon>indigoferoid/millettioid clade</taxon>
        <taxon>Phaseoleae</taxon>
        <taxon>Psophocarpus</taxon>
    </lineage>
</organism>
<protein>
    <recommendedName>
        <fullName evidence="9">ABC transporter domain-containing protein</fullName>
    </recommendedName>
</protein>
<feature type="transmembrane region" description="Helical" evidence="8">
    <location>
        <begin position="261"/>
        <end position="278"/>
    </location>
</feature>
<keyword evidence="11" id="KW-1185">Reference proteome</keyword>
<keyword evidence="7 8" id="KW-0472">Membrane</keyword>
<evidence type="ECO:0000256" key="7">
    <source>
        <dbReference type="ARBA" id="ARBA00023136"/>
    </source>
</evidence>
<feature type="transmembrane region" description="Helical" evidence="8">
    <location>
        <begin position="412"/>
        <end position="437"/>
    </location>
</feature>
<feature type="transmembrane region" description="Helical" evidence="8">
    <location>
        <begin position="550"/>
        <end position="574"/>
    </location>
</feature>
<dbReference type="InterPro" id="IPR013581">
    <property type="entry name" value="PDR_assoc"/>
</dbReference>
<feature type="transmembrane region" description="Helical" evidence="8">
    <location>
        <begin position="443"/>
        <end position="461"/>
    </location>
</feature>
<reference evidence="10 11" key="1">
    <citation type="submission" date="2024-01" db="EMBL/GenBank/DDBJ databases">
        <title>The genomes of 5 underutilized Papilionoideae crops provide insights into root nodulation and disease resistanc.</title>
        <authorList>
            <person name="Jiang F."/>
        </authorList>
    </citation>
    <scope>NUCLEOTIDE SEQUENCE [LARGE SCALE GENOMIC DNA]</scope>
    <source>
        <strain evidence="10">DUOXIRENSHENG_FW03</strain>
        <tissue evidence="10">Leaves</tissue>
    </source>
</reference>
<dbReference type="Proteomes" id="UP001386955">
    <property type="component" value="Unassembled WGS sequence"/>
</dbReference>
<evidence type="ECO:0000256" key="8">
    <source>
        <dbReference type="SAM" id="Phobius"/>
    </source>
</evidence>
<dbReference type="SMART" id="SM00382">
    <property type="entry name" value="AAA"/>
    <property type="match status" value="2"/>
</dbReference>
<dbReference type="InterPro" id="IPR003593">
    <property type="entry name" value="AAA+_ATPase"/>
</dbReference>
<dbReference type="GO" id="GO:0016020">
    <property type="term" value="C:membrane"/>
    <property type="evidence" value="ECO:0007669"/>
    <property type="project" value="UniProtKB-SubCell"/>
</dbReference>
<dbReference type="PANTHER" id="PTHR48040">
    <property type="entry name" value="PLEIOTROPIC DRUG RESISTANCE PROTEIN 1-LIKE ISOFORM X1"/>
    <property type="match status" value="1"/>
</dbReference>
<proteinExistence type="inferred from homology"/>
<feature type="transmembrane region" description="Helical" evidence="8">
    <location>
        <begin position="468"/>
        <end position="490"/>
    </location>
</feature>
<evidence type="ECO:0000256" key="6">
    <source>
        <dbReference type="ARBA" id="ARBA00022989"/>
    </source>
</evidence>
<dbReference type="EMBL" id="JAYMYS010000008">
    <property type="protein sequence ID" value="KAK7384721.1"/>
    <property type="molecule type" value="Genomic_DNA"/>
</dbReference>
<dbReference type="PROSITE" id="PS50893">
    <property type="entry name" value="ABC_TRANSPORTER_2"/>
    <property type="match status" value="1"/>
</dbReference>
<sequence>MEVSDISRVHSARGSSGSNLWRNNSMDVFSTSEREDDEEALKRAAIERLPTYLRIRRSIFNNEDGKGREVDIKQLGLTERKILLERLVKIAEDDNERFEHINVEAQVYVGARALPSLLNFFSNAVEDISGIIKPRRMTLLLGSPDSGKTTLLLALAGKLGNDLKGAVLGRQRTSVATDYILKILGLEVCADIMVGDGMIRGEMLVGPTKVLFMGETSTGLDSSTTFQIINSIRQSLHILNGTALVVLKEKELLTSCKKYDFYSLGVAFKAILFFIFLMEVEFSSYGGATGQKLGEELASPFDKSKCHPNALSTKKYGVNKMELLRACASREILLMKRNSFVYIFKATQLTYLAIITTTLFLRTKMHRNTVEDVGTYMGALFFAITVAMFNGISELNMAVMKLPVFFKQRDLLFYPAWAYSLPPWILKIPIALVEVAIWEGVSYYGIGFYPNFMASALFRLVAALGRDLIVASTLGSFALIVVLVLGGFVISRECAQWFLWGYWSSPLMYGQNAIAVNEFLGHSWRKVIPNSNETLGVLILKTRGFFPQAYWYWIGVGALIGYAFVCNFLFTLALQYLSPFQKDQAGLSKEKLLERNASTAQELGQLPKGKNFSEVNMVEEENISSRSFAGRVSDDKANRCGSRGMVLPFQPLYLTFDEIKYSVDRPQEMKKQGVFEDRLEILKGVSGVFRPGVLTTLMRVSGAGKTTLMDVLAGRKTGGYIEGSIAVSGYRKRQETFARISGYCEQFDIHSPNVTVYESLLYSAWLLLPRLVDQATRKERLDFQPSSKRLTIAVELVANQSIIFMDEPTSGLDARAAAIVMRTVRNTVNTGGTVVCTIHQPSIDIFDAFDEAIQEIPKIRDGYNPATWMLEVTSARTEASLRSTSLRCTETQNYTG</sequence>
<dbReference type="InterPro" id="IPR003439">
    <property type="entry name" value="ABC_transporter-like_ATP-bd"/>
</dbReference>
<evidence type="ECO:0000259" key="9">
    <source>
        <dbReference type="PROSITE" id="PS50893"/>
    </source>
</evidence>
<evidence type="ECO:0000256" key="2">
    <source>
        <dbReference type="ARBA" id="ARBA00006012"/>
    </source>
</evidence>
<dbReference type="Pfam" id="PF00005">
    <property type="entry name" value="ABC_tran"/>
    <property type="match status" value="1"/>
</dbReference>
<feature type="domain" description="ABC transporter" evidence="9">
    <location>
        <begin position="664"/>
        <end position="881"/>
    </location>
</feature>
<keyword evidence="5" id="KW-0067">ATP-binding</keyword>
<dbReference type="PANTHER" id="PTHR48040:SF45">
    <property type="entry name" value="PLEIOTROPIC DRUG RESISTANCE PROTEIN 1-LIKE"/>
    <property type="match status" value="1"/>
</dbReference>
<dbReference type="SUPFAM" id="SSF52540">
    <property type="entry name" value="P-loop containing nucleoside triphosphate hydrolases"/>
    <property type="match status" value="2"/>
</dbReference>
<keyword evidence="4" id="KW-0547">Nucleotide-binding</keyword>
<gene>
    <name evidence="10" type="ORF">VNO78_30422</name>
</gene>
<evidence type="ECO:0000313" key="10">
    <source>
        <dbReference type="EMBL" id="KAK7384721.1"/>
    </source>
</evidence>
<dbReference type="Gene3D" id="3.40.50.300">
    <property type="entry name" value="P-loop containing nucleotide triphosphate hydrolases"/>
    <property type="match status" value="3"/>
</dbReference>
<dbReference type="Pfam" id="PF01061">
    <property type="entry name" value="ABC2_membrane"/>
    <property type="match status" value="1"/>
</dbReference>
<evidence type="ECO:0000313" key="11">
    <source>
        <dbReference type="Proteomes" id="UP001386955"/>
    </source>
</evidence>
<keyword evidence="3 8" id="KW-0812">Transmembrane</keyword>
<dbReference type="InterPro" id="IPR013525">
    <property type="entry name" value="ABC2_TM"/>
</dbReference>
<evidence type="ECO:0000256" key="4">
    <source>
        <dbReference type="ARBA" id="ARBA00022741"/>
    </source>
</evidence>
<dbReference type="GO" id="GO:0140359">
    <property type="term" value="F:ABC-type transporter activity"/>
    <property type="evidence" value="ECO:0007669"/>
    <property type="project" value="InterPro"/>
</dbReference>
<evidence type="ECO:0000256" key="5">
    <source>
        <dbReference type="ARBA" id="ARBA00022840"/>
    </source>
</evidence>
<keyword evidence="6 8" id="KW-1133">Transmembrane helix</keyword>
<dbReference type="AlphaFoldDB" id="A0AAN9X6L1"/>
<dbReference type="Pfam" id="PF08370">
    <property type="entry name" value="PDR_assoc"/>
    <property type="match status" value="1"/>
</dbReference>
<accession>A0AAN9X6L1</accession>
<comment type="similarity">
    <text evidence="2">Belongs to the ABC transporter superfamily. ABCG family. PDR (TC 3.A.1.205) subfamily.</text>
</comment>
<feature type="transmembrane region" description="Helical" evidence="8">
    <location>
        <begin position="373"/>
        <end position="392"/>
    </location>
</feature>
<dbReference type="GO" id="GO:0005524">
    <property type="term" value="F:ATP binding"/>
    <property type="evidence" value="ECO:0007669"/>
    <property type="project" value="UniProtKB-KW"/>
</dbReference>
<comment type="subcellular location">
    <subcellularLocation>
        <location evidence="1">Membrane</location>
        <topology evidence="1">Multi-pass membrane protein</topology>
    </subcellularLocation>
</comment>
<evidence type="ECO:0000256" key="1">
    <source>
        <dbReference type="ARBA" id="ARBA00004141"/>
    </source>
</evidence>
<name>A0AAN9X6L1_PSOTE</name>
<dbReference type="GO" id="GO:0016887">
    <property type="term" value="F:ATP hydrolysis activity"/>
    <property type="evidence" value="ECO:0007669"/>
    <property type="project" value="InterPro"/>
</dbReference>
<dbReference type="FunFam" id="3.40.50.300:FF:003489">
    <property type="entry name" value="ABC transporter G family member 39"/>
    <property type="match status" value="1"/>
</dbReference>
<feature type="transmembrane region" description="Helical" evidence="8">
    <location>
        <begin position="340"/>
        <end position="361"/>
    </location>
</feature>